<feature type="compositionally biased region" description="Low complexity" evidence="1">
    <location>
        <begin position="221"/>
        <end position="235"/>
    </location>
</feature>
<sequence>MVEGVHQSSASCRTTSRATRTRLRREPTLHRPTFGRTAVHASSLAHVVTIVLRVAAGPRRLIASYIPTAHPAPHRDLRRQEPLGAAAPVVLRFTRLDTRPGSSSSTQRLLRVQQAVDLRRGSARRLSLVSLEFSTTHWRDCTDIRSARKSSPLQVWQRVRLPALTIVGAARELVLIVASSSAPTRMRRRSRTRPSLTRSSAPQAAQRTPRCQRTSTRGVALRRSTPTSSTLRRSS</sequence>
<dbReference type="InParanoid" id="A0A165JWM1"/>
<feature type="region of interest" description="Disordered" evidence="1">
    <location>
        <begin position="1"/>
        <end position="29"/>
    </location>
</feature>
<dbReference type="Proteomes" id="UP000077266">
    <property type="component" value="Unassembled WGS sequence"/>
</dbReference>
<evidence type="ECO:0000256" key="1">
    <source>
        <dbReference type="SAM" id="MobiDB-lite"/>
    </source>
</evidence>
<accession>A0A165JWM1</accession>
<gene>
    <name evidence="2" type="ORF">EXIGLDRAFT_474995</name>
</gene>
<proteinExistence type="predicted"/>
<feature type="compositionally biased region" description="Polar residues" evidence="1">
    <location>
        <begin position="203"/>
        <end position="217"/>
    </location>
</feature>
<protein>
    <submittedName>
        <fullName evidence="2">Uncharacterized protein</fullName>
    </submittedName>
</protein>
<reference evidence="2 3" key="1">
    <citation type="journal article" date="2016" name="Mol. Biol. Evol.">
        <title>Comparative Genomics of Early-Diverging Mushroom-Forming Fungi Provides Insights into the Origins of Lignocellulose Decay Capabilities.</title>
        <authorList>
            <person name="Nagy L.G."/>
            <person name="Riley R."/>
            <person name="Tritt A."/>
            <person name="Adam C."/>
            <person name="Daum C."/>
            <person name="Floudas D."/>
            <person name="Sun H."/>
            <person name="Yadav J.S."/>
            <person name="Pangilinan J."/>
            <person name="Larsson K.H."/>
            <person name="Matsuura K."/>
            <person name="Barry K."/>
            <person name="Labutti K."/>
            <person name="Kuo R."/>
            <person name="Ohm R.A."/>
            <person name="Bhattacharya S.S."/>
            <person name="Shirouzu T."/>
            <person name="Yoshinaga Y."/>
            <person name="Martin F.M."/>
            <person name="Grigoriev I.V."/>
            <person name="Hibbett D.S."/>
        </authorList>
    </citation>
    <scope>NUCLEOTIDE SEQUENCE [LARGE SCALE GENOMIC DNA]</scope>
    <source>
        <strain evidence="2 3">HHB12029</strain>
    </source>
</reference>
<dbReference type="EMBL" id="KV425957">
    <property type="protein sequence ID" value="KZV95438.1"/>
    <property type="molecule type" value="Genomic_DNA"/>
</dbReference>
<name>A0A165JWM1_EXIGL</name>
<feature type="region of interest" description="Disordered" evidence="1">
    <location>
        <begin position="181"/>
        <end position="235"/>
    </location>
</feature>
<organism evidence="2 3">
    <name type="scientific">Exidia glandulosa HHB12029</name>
    <dbReference type="NCBI Taxonomy" id="1314781"/>
    <lineage>
        <taxon>Eukaryota</taxon>
        <taxon>Fungi</taxon>
        <taxon>Dikarya</taxon>
        <taxon>Basidiomycota</taxon>
        <taxon>Agaricomycotina</taxon>
        <taxon>Agaricomycetes</taxon>
        <taxon>Auriculariales</taxon>
        <taxon>Exidiaceae</taxon>
        <taxon>Exidia</taxon>
    </lineage>
</organism>
<evidence type="ECO:0000313" key="2">
    <source>
        <dbReference type="EMBL" id="KZV95438.1"/>
    </source>
</evidence>
<dbReference type="AlphaFoldDB" id="A0A165JWM1"/>
<feature type="compositionally biased region" description="Low complexity" evidence="1">
    <location>
        <begin position="193"/>
        <end position="202"/>
    </location>
</feature>
<evidence type="ECO:0000313" key="3">
    <source>
        <dbReference type="Proteomes" id="UP000077266"/>
    </source>
</evidence>
<keyword evidence="3" id="KW-1185">Reference proteome</keyword>
<feature type="compositionally biased region" description="Low complexity" evidence="1">
    <location>
        <begin position="8"/>
        <end position="18"/>
    </location>
</feature>